<feature type="region of interest" description="Disordered" evidence="9">
    <location>
        <begin position="1280"/>
        <end position="1314"/>
    </location>
</feature>
<dbReference type="InterPro" id="IPR052455">
    <property type="entry name" value="Tricalbin_domain"/>
</dbReference>
<keyword evidence="3 10" id="KW-0812">Transmembrane</keyword>
<dbReference type="CDD" id="cd21678">
    <property type="entry name" value="SMP_TCB"/>
    <property type="match status" value="1"/>
</dbReference>
<dbReference type="SUPFAM" id="SSF49562">
    <property type="entry name" value="C2 domain (Calcium/lipid-binding domain, CaLB)"/>
    <property type="match status" value="3"/>
</dbReference>
<evidence type="ECO:0000256" key="9">
    <source>
        <dbReference type="SAM" id="MobiDB-lite"/>
    </source>
</evidence>
<protein>
    <submittedName>
        <fullName evidence="13">C2 domain-containing protein</fullName>
    </submittedName>
</protein>
<dbReference type="GO" id="GO:0016328">
    <property type="term" value="C:lateral plasma membrane"/>
    <property type="evidence" value="ECO:0007669"/>
    <property type="project" value="EnsemblFungi"/>
</dbReference>
<dbReference type="Proteomes" id="UP000001744">
    <property type="component" value="Unassembled WGS sequence"/>
</dbReference>
<feature type="region of interest" description="Disordered" evidence="9">
    <location>
        <begin position="1"/>
        <end position="112"/>
    </location>
</feature>
<dbReference type="VEuPathDB" id="FungiDB:SJAG_04413"/>
<dbReference type="InterPro" id="IPR035892">
    <property type="entry name" value="C2_domain_sf"/>
</dbReference>
<feature type="domain" description="C2" evidence="11">
    <location>
        <begin position="1037"/>
        <end position="1163"/>
    </location>
</feature>
<keyword evidence="4" id="KW-0677">Repeat</keyword>
<keyword evidence="2" id="KW-0813">Transport</keyword>
<dbReference type="InterPro" id="IPR037762">
    <property type="entry name" value="C2C_Tricalbin"/>
</dbReference>
<accession>B6K6S5</accession>
<dbReference type="HOGENOM" id="CLU_253068_0_0_1"/>
<feature type="compositionally biased region" description="Polar residues" evidence="9">
    <location>
        <begin position="1283"/>
        <end position="1310"/>
    </location>
</feature>
<dbReference type="SMART" id="SM00239">
    <property type="entry name" value="C2"/>
    <property type="match status" value="4"/>
</dbReference>
<dbReference type="CDD" id="cd04045">
    <property type="entry name" value="C2C_Tricalbin-like"/>
    <property type="match status" value="1"/>
</dbReference>
<sequence>MSSGAPGPGEPVVEQTVTILPNKPSSSSSASKPVVVKDSHVVVPPNKPVTSGVPVQTVPATSPASGTPSKTPATQTGSSAAASTSSPPVTTSADSIPTPSSSPSDNKDGKMVDMPETESLASAVERHRIRLEKTFMGWRSFHNNSKEAMRKYLLDAKEMFDLDSARVAPTVLDMYLPGKLNGEWWQNAVLLAVVGVLSWIVSKLWFRWIFLFIIIVLSTLAFGSNMIAMRRTIRDAVIKGLSKPKEKLDFESIDWLNVLVQRIWVMNEPMISQTISTNVENQVSAMLPSFISELSFSTFTLGSKSPRIDGICSHNLTASDVVVIDVKFSFAPNDSLDISGDSIGFRVNPKLTLKAKIALGKLSFSIPITVQDISISGVLRLRFKLSSEFPFINVLSASMLDMPEIYYVVRPIDLPFLDADVSYIPGLNQLIMEQARKVIAPMAFWPNMFDVNLASAMAGVYPGTALGVVTVSLYSARLKVEDPAIRPSTFATVSVGKQEYGRTAVVNSSFSPSFDTTIYAVIFSLNDPLRVDLYNVENGREVLYGTAYLDVRSLYVNGPTEGQDYILFYNAINRGSIGFDANCSPSLFPKKQLDGNTVAPPETSTGILNFTVLGGRGFNELAVFEKKSNLVFTTYINGKKLDSYKLKPTDNPSVNLSSVVYVPSRAKSIFAVEVHDSKHEDKPLGVIKGSCDKLIKKERDTVMFEGFKNSGVSLSASWIPVNVVERKNVKNVFEKVIGVLRINFLEAKNLKNVELPGKKSDPYCRVLEKSLILGKTVYIPNDLNPVWDEILYVPIVEGGEVLDIEVMDHEDNNDDRSLGFVKLDTRKYIQKAMALTEEERVNTLFGSDEFETLNLVSRKDNTTMRGTVTLNCDYRPIVDLKKNPSSESNTDLSRTVSMAPSSASTAAPSLSNTSGARTTAASEIVHGDTITYPSGLATLTIMSTDLQSKNLELCIYVDDSPYPFVSMNTARRASSTNSTFGISMIRDLSTAELFFIVRDGSKRNSAPLAEFSKPAREILGSAIGRPCTVNIPSGQAKPHRVRFSMRYIPCLFTLNPSETIKNNGLLYVNLKRGTDLPIADRKSSDPYTIFQMNGNQVYKSATIKKNLNPIWNEKFDTPVHNRLGSVFKLICYDYDVGGKDDLLGKALVDIADLVIDEEVDLVLPLDGETGSIELSIRFEPKWVRRSIEQRESIVSSAAHLGVNLIKGGFGLAAGGVSAIGGAALSGAGAIGSRAVSGATNLTNGVNQVGSKALHGFKDVGKGVGKGVMAIGDGIFHRKKSKRQVNSAASHRTDATTSTQANSVSNSSAPQSPVVKDVANKVTTQRYVFTITRGSNFPSKPIRFIVTDGFGELYKSKIKKGPSPEWNETVSLNLIPNVKIAVQFVTHALMSRNSIGEVSLSENMLGETTLTVGDATVLVSAKLQ</sequence>
<keyword evidence="5 10" id="KW-1133">Transmembrane helix</keyword>
<evidence type="ECO:0000313" key="13">
    <source>
        <dbReference type="EMBL" id="EEB09229.1"/>
    </source>
</evidence>
<dbReference type="PROSITE" id="PS51847">
    <property type="entry name" value="SMP"/>
    <property type="match status" value="1"/>
</dbReference>
<feature type="transmembrane region" description="Helical" evidence="10">
    <location>
        <begin position="184"/>
        <end position="201"/>
    </location>
</feature>
<feature type="region of interest" description="Disordered" evidence="9">
    <location>
        <begin position="880"/>
        <end position="918"/>
    </location>
</feature>
<evidence type="ECO:0000313" key="15">
    <source>
        <dbReference type="Proteomes" id="UP000001744"/>
    </source>
</evidence>
<dbReference type="InterPro" id="IPR017147">
    <property type="entry name" value="Tricalbin"/>
</dbReference>
<dbReference type="GeneID" id="7050964"/>
<dbReference type="Gene3D" id="2.60.40.150">
    <property type="entry name" value="C2 domain"/>
    <property type="match status" value="3"/>
</dbReference>
<dbReference type="GO" id="GO:0008289">
    <property type="term" value="F:lipid binding"/>
    <property type="evidence" value="ECO:0000318"/>
    <property type="project" value="GO_Central"/>
</dbReference>
<evidence type="ECO:0000256" key="7">
    <source>
        <dbReference type="ARBA" id="ARBA00023121"/>
    </source>
</evidence>
<dbReference type="InterPro" id="IPR031468">
    <property type="entry name" value="SMP_LBD"/>
</dbReference>
<dbReference type="eggNOG" id="KOG1012">
    <property type="taxonomic scope" value="Eukaryota"/>
</dbReference>
<keyword evidence="8 10" id="KW-0472">Membrane</keyword>
<feature type="compositionally biased region" description="Polar residues" evidence="9">
    <location>
        <begin position="885"/>
        <end position="896"/>
    </location>
</feature>
<dbReference type="GO" id="GO:0005783">
    <property type="term" value="C:endoplasmic reticulum"/>
    <property type="evidence" value="ECO:0000318"/>
    <property type="project" value="GO_Central"/>
</dbReference>
<dbReference type="Pfam" id="PF00168">
    <property type="entry name" value="C2"/>
    <property type="match status" value="4"/>
</dbReference>
<feature type="compositionally biased region" description="Low complexity" evidence="9">
    <location>
        <begin position="21"/>
        <end position="34"/>
    </location>
</feature>
<dbReference type="InterPro" id="IPR056910">
    <property type="entry name" value="TCB1-3_C2"/>
</dbReference>
<dbReference type="STRING" id="402676.B6K6S5"/>
<keyword evidence="7" id="KW-0446">Lipid-binding</keyword>
<keyword evidence="6" id="KW-0445">Lipid transport</keyword>
<evidence type="ECO:0000256" key="2">
    <source>
        <dbReference type="ARBA" id="ARBA00022448"/>
    </source>
</evidence>
<dbReference type="RefSeq" id="XP_002175522.1">
    <property type="nucleotide sequence ID" value="XM_002175486.2"/>
</dbReference>
<dbReference type="OMA" id="EVMDHED"/>
<reference evidence="13 15" key="1">
    <citation type="journal article" date="2011" name="Science">
        <title>Comparative functional genomics of the fission yeasts.</title>
        <authorList>
            <person name="Rhind N."/>
            <person name="Chen Z."/>
            <person name="Yassour M."/>
            <person name="Thompson D.A."/>
            <person name="Haas B.J."/>
            <person name="Habib N."/>
            <person name="Wapinski I."/>
            <person name="Roy S."/>
            <person name="Lin M.F."/>
            <person name="Heiman D.I."/>
            <person name="Young S.K."/>
            <person name="Furuya K."/>
            <person name="Guo Y."/>
            <person name="Pidoux A."/>
            <person name="Chen H.M."/>
            <person name="Robbertse B."/>
            <person name="Goldberg J.M."/>
            <person name="Aoki K."/>
            <person name="Bayne E.H."/>
            <person name="Berlin A.M."/>
            <person name="Desjardins C.A."/>
            <person name="Dobbs E."/>
            <person name="Dukaj L."/>
            <person name="Fan L."/>
            <person name="FitzGerald M.G."/>
            <person name="French C."/>
            <person name="Gujja S."/>
            <person name="Hansen K."/>
            <person name="Keifenheim D."/>
            <person name="Levin J.Z."/>
            <person name="Mosher R.A."/>
            <person name="Mueller C.A."/>
            <person name="Pfiffner J."/>
            <person name="Priest M."/>
            <person name="Russ C."/>
            <person name="Smialowska A."/>
            <person name="Swoboda P."/>
            <person name="Sykes S.M."/>
            <person name="Vaughn M."/>
            <person name="Vengrova S."/>
            <person name="Yoder R."/>
            <person name="Zeng Q."/>
            <person name="Allshire R."/>
            <person name="Baulcombe D."/>
            <person name="Birren B.W."/>
            <person name="Brown W."/>
            <person name="Ekwall K."/>
            <person name="Kellis M."/>
            <person name="Leatherwood J."/>
            <person name="Levin H."/>
            <person name="Margalit H."/>
            <person name="Martienssen R."/>
            <person name="Nieduszynski C.A."/>
            <person name="Spatafora J.W."/>
            <person name="Friedman N."/>
            <person name="Dalgaard J.Z."/>
            <person name="Baumann P."/>
            <person name="Niki H."/>
            <person name="Regev A."/>
            <person name="Nusbaum C."/>
        </authorList>
    </citation>
    <scope>NUCLEOTIDE SEQUENCE [LARGE SCALE GENOMIC DNA]</scope>
    <source>
        <strain evidence="15">yFS275 / FY16936</strain>
    </source>
</reference>
<dbReference type="EMBL" id="KE651167">
    <property type="protein sequence ID" value="EEB09229.1"/>
    <property type="molecule type" value="Genomic_DNA"/>
</dbReference>
<evidence type="ECO:0000256" key="5">
    <source>
        <dbReference type="ARBA" id="ARBA00022989"/>
    </source>
</evidence>
<feature type="domain" description="SMP-LTD" evidence="12">
    <location>
        <begin position="249"/>
        <end position="454"/>
    </location>
</feature>
<organism evidence="13 15">
    <name type="scientific">Schizosaccharomyces japonicus (strain yFS275 / FY16936)</name>
    <name type="common">Fission yeast</name>
    <dbReference type="NCBI Taxonomy" id="402676"/>
    <lineage>
        <taxon>Eukaryota</taxon>
        <taxon>Fungi</taxon>
        <taxon>Dikarya</taxon>
        <taxon>Ascomycota</taxon>
        <taxon>Taphrinomycotina</taxon>
        <taxon>Schizosaccharomycetes</taxon>
        <taxon>Schizosaccharomycetales</taxon>
        <taxon>Schizosaccharomycetaceae</taxon>
        <taxon>Schizosaccharomyces</taxon>
    </lineage>
</organism>
<dbReference type="PIRSF" id="PIRSF037232">
    <property type="entry name" value="Tricalbin"/>
    <property type="match status" value="1"/>
</dbReference>
<gene>
    <name evidence="14" type="primary">tcb1</name>
    <name evidence="13" type="ORF">SJAG_04413</name>
</gene>
<dbReference type="PANTHER" id="PTHR46980:SF3">
    <property type="entry name" value="C2 DOMAIN-CONTAINING PROTEIN"/>
    <property type="match status" value="1"/>
</dbReference>
<evidence type="ECO:0000259" key="11">
    <source>
        <dbReference type="PROSITE" id="PS50004"/>
    </source>
</evidence>
<dbReference type="Pfam" id="PF24920">
    <property type="entry name" value="C2_TCB1"/>
    <property type="match status" value="1"/>
</dbReference>
<evidence type="ECO:0000256" key="1">
    <source>
        <dbReference type="ARBA" id="ARBA00004370"/>
    </source>
</evidence>
<dbReference type="GO" id="GO:0035621">
    <property type="term" value="P:ER to Golgi ceramide transport"/>
    <property type="evidence" value="ECO:0000318"/>
    <property type="project" value="GO_Central"/>
</dbReference>
<dbReference type="JaponicusDB" id="SJAG_04413">
    <property type="gene designation" value="tcb1"/>
</dbReference>
<evidence type="ECO:0000256" key="4">
    <source>
        <dbReference type="ARBA" id="ARBA00022737"/>
    </source>
</evidence>
<feature type="compositionally biased region" description="Low complexity" evidence="9">
    <location>
        <begin position="897"/>
        <end position="914"/>
    </location>
</feature>
<dbReference type="InterPro" id="IPR000008">
    <property type="entry name" value="C2_dom"/>
</dbReference>
<proteinExistence type="predicted"/>
<dbReference type="Pfam" id="PF25669">
    <property type="entry name" value="SMP_MUG190-like"/>
    <property type="match status" value="1"/>
</dbReference>
<evidence type="ECO:0000256" key="10">
    <source>
        <dbReference type="SAM" id="Phobius"/>
    </source>
</evidence>
<dbReference type="GO" id="GO:0005886">
    <property type="term" value="C:plasma membrane"/>
    <property type="evidence" value="ECO:0000318"/>
    <property type="project" value="GO_Central"/>
</dbReference>
<evidence type="ECO:0000256" key="8">
    <source>
        <dbReference type="ARBA" id="ARBA00023136"/>
    </source>
</evidence>
<dbReference type="GO" id="GO:0032541">
    <property type="term" value="C:cortical endoplasmic reticulum"/>
    <property type="evidence" value="ECO:0007669"/>
    <property type="project" value="EnsemblFungi"/>
</dbReference>
<dbReference type="PROSITE" id="PS50004">
    <property type="entry name" value="C2"/>
    <property type="match status" value="3"/>
</dbReference>
<dbReference type="OrthoDB" id="1029639at2759"/>
<evidence type="ECO:0000256" key="3">
    <source>
        <dbReference type="ARBA" id="ARBA00022692"/>
    </source>
</evidence>
<name>B6K6S5_SCHJY</name>
<keyword evidence="15" id="KW-1185">Reference proteome</keyword>
<feature type="compositionally biased region" description="Polar residues" evidence="9">
    <location>
        <begin position="58"/>
        <end position="70"/>
    </location>
</feature>
<feature type="domain" description="C2" evidence="11">
    <location>
        <begin position="445"/>
        <end position="564"/>
    </location>
</feature>
<evidence type="ECO:0000259" key="12">
    <source>
        <dbReference type="PROSITE" id="PS51847"/>
    </source>
</evidence>
<feature type="transmembrane region" description="Helical" evidence="10">
    <location>
        <begin position="208"/>
        <end position="229"/>
    </location>
</feature>
<evidence type="ECO:0000313" key="14">
    <source>
        <dbReference type="JaponicusDB" id="SJAG_04413"/>
    </source>
</evidence>
<comment type="subcellular location">
    <subcellularLocation>
        <location evidence="1">Membrane</location>
    </subcellularLocation>
</comment>
<dbReference type="GO" id="GO:0090158">
    <property type="term" value="P:endoplasmic reticulum membrane organization"/>
    <property type="evidence" value="ECO:0000318"/>
    <property type="project" value="GO_Central"/>
</dbReference>
<feature type="domain" description="C2" evidence="11">
    <location>
        <begin position="715"/>
        <end position="840"/>
    </location>
</feature>
<dbReference type="GO" id="GO:0140268">
    <property type="term" value="C:endoplasmic reticulum-plasma membrane contact site"/>
    <property type="evidence" value="ECO:0007669"/>
    <property type="project" value="EnsemblFungi"/>
</dbReference>
<evidence type="ECO:0000256" key="6">
    <source>
        <dbReference type="ARBA" id="ARBA00023055"/>
    </source>
</evidence>
<dbReference type="PANTHER" id="PTHR46980">
    <property type="entry name" value="TRICALBIN-1-RELATED"/>
    <property type="match status" value="1"/>
</dbReference>
<feature type="compositionally biased region" description="Low complexity" evidence="9">
    <location>
        <begin position="71"/>
        <end position="104"/>
    </location>
</feature>
<dbReference type="GO" id="GO:0061817">
    <property type="term" value="P:endoplasmic reticulum-plasma membrane tethering"/>
    <property type="evidence" value="ECO:0007669"/>
    <property type="project" value="InterPro"/>
</dbReference>